<comment type="catalytic activity">
    <reaction evidence="1">
        <text>4-amino-5-hydroxymethyl-2-methylpyrimidine + ATP = 4-amino-2-methyl-5-(phosphooxymethyl)pyrimidine + ADP + H(+)</text>
        <dbReference type="Rhea" id="RHEA:23096"/>
        <dbReference type="ChEBI" id="CHEBI:15378"/>
        <dbReference type="ChEBI" id="CHEBI:16892"/>
        <dbReference type="ChEBI" id="CHEBI:30616"/>
        <dbReference type="ChEBI" id="CHEBI:58354"/>
        <dbReference type="ChEBI" id="CHEBI:456216"/>
        <dbReference type="EC" id="2.7.1.49"/>
    </reaction>
</comment>
<evidence type="ECO:0000256" key="13">
    <source>
        <dbReference type="ARBA" id="ARBA00037917"/>
    </source>
</evidence>
<evidence type="ECO:0000256" key="2">
    <source>
        <dbReference type="ARBA" id="ARBA00000565"/>
    </source>
</evidence>
<dbReference type="EMBL" id="CCSE01000001">
    <property type="protein sequence ID" value="CEA03345.1"/>
    <property type="molecule type" value="Genomic_DNA"/>
</dbReference>
<keyword evidence="8" id="KW-0808">Transferase</keyword>
<comment type="pathway">
    <text evidence="13">Cofactor biosynthesis; thiamine diphosphate biosynthesis; 4-amino-2-methyl-5-diphosphomethylpyrimidine from 5-amino-1-(5-phospho-D-ribosyl)imidazole: step 2/3.</text>
</comment>
<keyword evidence="18" id="KW-1185">Reference proteome</keyword>
<keyword evidence="11" id="KW-0067">ATP-binding</keyword>
<comment type="pathway">
    <text evidence="3">Cofactor biosynthesis; thiamine diphosphate biosynthesis; 4-amino-2-methyl-5-diphosphomethylpyrimidine from 5-amino-1-(5-phospho-D-ribosyl)imidazole: step 3/3.</text>
</comment>
<keyword evidence="12" id="KW-0784">Thiamine biosynthesis</keyword>
<dbReference type="PANTHER" id="PTHR20858">
    <property type="entry name" value="PHOSPHOMETHYLPYRIMIDINE KINASE"/>
    <property type="match status" value="1"/>
</dbReference>
<dbReference type="Gene3D" id="3.40.1190.20">
    <property type="match status" value="1"/>
</dbReference>
<dbReference type="CDD" id="cd01169">
    <property type="entry name" value="HMPP_kinase"/>
    <property type="match status" value="1"/>
</dbReference>
<evidence type="ECO:0000256" key="14">
    <source>
        <dbReference type="ARBA" id="ARBA00042102"/>
    </source>
</evidence>
<evidence type="ECO:0000313" key="18">
    <source>
        <dbReference type="Proteomes" id="UP000044136"/>
    </source>
</evidence>
<dbReference type="FunFam" id="3.40.1190.20:FF:000003">
    <property type="entry name" value="Phosphomethylpyrimidine kinase ThiD"/>
    <property type="match status" value="1"/>
</dbReference>
<comment type="catalytic activity">
    <reaction evidence="2">
        <text>4-amino-2-methyl-5-(phosphooxymethyl)pyrimidine + ATP = 4-amino-2-methyl-5-(diphosphooxymethyl)pyrimidine + ADP</text>
        <dbReference type="Rhea" id="RHEA:19893"/>
        <dbReference type="ChEBI" id="CHEBI:30616"/>
        <dbReference type="ChEBI" id="CHEBI:57841"/>
        <dbReference type="ChEBI" id="CHEBI:58354"/>
        <dbReference type="ChEBI" id="CHEBI:456216"/>
        <dbReference type="EC" id="2.7.4.7"/>
    </reaction>
</comment>
<feature type="domain" description="Pyridoxamine kinase/Phosphomethylpyrimidine kinase" evidence="16">
    <location>
        <begin position="14"/>
        <end position="257"/>
    </location>
</feature>
<comment type="similarity">
    <text evidence="4">Belongs to the ThiD family.</text>
</comment>
<dbReference type="HOGENOM" id="CLU_020520_0_0_9"/>
<dbReference type="NCBIfam" id="TIGR00097">
    <property type="entry name" value="HMP-P_kinase"/>
    <property type="match status" value="1"/>
</dbReference>
<keyword evidence="10 17" id="KW-0418">Kinase</keyword>
<evidence type="ECO:0000256" key="6">
    <source>
        <dbReference type="ARBA" id="ARBA00012963"/>
    </source>
</evidence>
<dbReference type="InterPro" id="IPR013749">
    <property type="entry name" value="PM/HMP-P_kinase-1"/>
</dbReference>
<evidence type="ECO:0000256" key="9">
    <source>
        <dbReference type="ARBA" id="ARBA00022741"/>
    </source>
</evidence>
<evidence type="ECO:0000256" key="8">
    <source>
        <dbReference type="ARBA" id="ARBA00022679"/>
    </source>
</evidence>
<dbReference type="InterPro" id="IPR029056">
    <property type="entry name" value="Ribokinase-like"/>
</dbReference>
<proteinExistence type="inferred from homology"/>
<dbReference type="Proteomes" id="UP000044136">
    <property type="component" value="Unassembled WGS sequence"/>
</dbReference>
<sequence>MSGLPIGLTVAGTDPTGGAGVFADLKAMHSRGVYGMAAVTSLTAQNTLGVQDVYNVPADFIDKELNSIFSDEVPHAMKTGMIAEADMMAVIAEYVRKYNIPYVMDPVMIATSGDRLMTDRSMATLIDTLIPLANIVTPNLHEAESIAGMKIQSENDLHKALKVFVDDMGAESVIIKGGHLEGDATDYLYDGSRISTLSASRIDTDQTHGTGCTFSAVLTAELAKGRTIEEAFKTGKAYITNAIQNSPGIGKGSGPVNHFSYKGD</sequence>
<evidence type="ECO:0000256" key="11">
    <source>
        <dbReference type="ARBA" id="ARBA00022840"/>
    </source>
</evidence>
<dbReference type="GO" id="GO:0009228">
    <property type="term" value="P:thiamine biosynthetic process"/>
    <property type="evidence" value="ECO:0007669"/>
    <property type="project" value="UniProtKB-KW"/>
</dbReference>
<reference evidence="17 18" key="1">
    <citation type="submission" date="2014-07" db="EMBL/GenBank/DDBJ databases">
        <authorList>
            <person name="Urmite Genomes Urmite Genomes"/>
        </authorList>
    </citation>
    <scope>NUCLEOTIDE SEQUENCE [LARGE SCALE GENOMIC DNA]</scope>
    <source>
        <strain evidence="17 18">13MG44_air</strain>
    </source>
</reference>
<evidence type="ECO:0000256" key="12">
    <source>
        <dbReference type="ARBA" id="ARBA00022977"/>
    </source>
</evidence>
<dbReference type="EC" id="2.7.1.49" evidence="5"/>
<evidence type="ECO:0000259" key="16">
    <source>
        <dbReference type="Pfam" id="PF08543"/>
    </source>
</evidence>
<accession>A0A078MAM0</accession>
<dbReference type="Pfam" id="PF08543">
    <property type="entry name" value="Phos_pyr_kin"/>
    <property type="match status" value="1"/>
</dbReference>
<evidence type="ECO:0000256" key="5">
    <source>
        <dbReference type="ARBA" id="ARBA00012135"/>
    </source>
</evidence>
<dbReference type="SUPFAM" id="SSF53613">
    <property type="entry name" value="Ribokinase-like"/>
    <property type="match status" value="1"/>
</dbReference>
<dbReference type="PANTHER" id="PTHR20858:SF17">
    <property type="entry name" value="HYDROXYMETHYLPYRIMIDINE_PHOSPHOMETHYLPYRIMIDINE KINASE THI20-RELATED"/>
    <property type="match status" value="1"/>
</dbReference>
<gene>
    <name evidence="17" type="primary">thiD</name>
    <name evidence="17" type="ORF">BN1048_02053</name>
</gene>
<dbReference type="RefSeq" id="WP_035810897.1">
    <property type="nucleotide sequence ID" value="NZ_CCSE01000001.1"/>
</dbReference>
<evidence type="ECO:0000256" key="15">
    <source>
        <dbReference type="ARBA" id="ARBA00043176"/>
    </source>
</evidence>
<organism evidence="17 18">
    <name type="scientific">Jeotgalicoccus saudimassiliensis</name>
    <dbReference type="NCBI Taxonomy" id="1461582"/>
    <lineage>
        <taxon>Bacteria</taxon>
        <taxon>Bacillati</taxon>
        <taxon>Bacillota</taxon>
        <taxon>Bacilli</taxon>
        <taxon>Bacillales</taxon>
        <taxon>Staphylococcaceae</taxon>
        <taxon>Jeotgalicoccus</taxon>
    </lineage>
</organism>
<evidence type="ECO:0000256" key="4">
    <source>
        <dbReference type="ARBA" id="ARBA00009879"/>
    </source>
</evidence>
<evidence type="ECO:0000256" key="10">
    <source>
        <dbReference type="ARBA" id="ARBA00022777"/>
    </source>
</evidence>
<keyword evidence="9" id="KW-0547">Nucleotide-binding</keyword>
<dbReference type="GO" id="GO:0008902">
    <property type="term" value="F:hydroxymethylpyrimidine kinase activity"/>
    <property type="evidence" value="ECO:0007669"/>
    <property type="project" value="UniProtKB-EC"/>
</dbReference>
<dbReference type="OrthoDB" id="9810880at2"/>
<evidence type="ECO:0000256" key="1">
    <source>
        <dbReference type="ARBA" id="ARBA00000151"/>
    </source>
</evidence>
<dbReference type="eggNOG" id="COG0351">
    <property type="taxonomic scope" value="Bacteria"/>
</dbReference>
<protein>
    <recommendedName>
        <fullName evidence="7">Hydroxymethylpyrimidine/phosphomethylpyrimidine kinase</fullName>
        <ecNumber evidence="5">2.7.1.49</ecNumber>
        <ecNumber evidence="6">2.7.4.7</ecNumber>
    </recommendedName>
    <alternativeName>
        <fullName evidence="14">Hydroxymethylpyrimidine kinase</fullName>
    </alternativeName>
    <alternativeName>
        <fullName evidence="15">Hydroxymethylpyrimidine phosphate kinase</fullName>
    </alternativeName>
</protein>
<evidence type="ECO:0000256" key="3">
    <source>
        <dbReference type="ARBA" id="ARBA00004769"/>
    </source>
</evidence>
<dbReference type="STRING" id="1461582.BN1048_02053"/>
<dbReference type="InterPro" id="IPR004399">
    <property type="entry name" value="HMP/HMP-P_kinase_dom"/>
</dbReference>
<dbReference type="GO" id="GO:0005829">
    <property type="term" value="C:cytosol"/>
    <property type="evidence" value="ECO:0007669"/>
    <property type="project" value="TreeGrafter"/>
</dbReference>
<evidence type="ECO:0000313" key="17">
    <source>
        <dbReference type="EMBL" id="CEA03345.1"/>
    </source>
</evidence>
<dbReference type="EC" id="2.7.4.7" evidence="6"/>
<dbReference type="GO" id="GO:0008972">
    <property type="term" value="F:phosphomethylpyrimidine kinase activity"/>
    <property type="evidence" value="ECO:0007669"/>
    <property type="project" value="UniProtKB-EC"/>
</dbReference>
<dbReference type="AlphaFoldDB" id="A0A078MAM0"/>
<dbReference type="GO" id="GO:0005524">
    <property type="term" value="F:ATP binding"/>
    <property type="evidence" value="ECO:0007669"/>
    <property type="project" value="UniProtKB-KW"/>
</dbReference>
<evidence type="ECO:0000256" key="7">
    <source>
        <dbReference type="ARBA" id="ARBA00019161"/>
    </source>
</evidence>
<name>A0A078MAM0_9STAP</name>